<keyword evidence="3" id="KW-1185">Reference proteome</keyword>
<evidence type="ECO:0008006" key="4">
    <source>
        <dbReference type="Google" id="ProtNLM"/>
    </source>
</evidence>
<dbReference type="GO" id="GO:0005794">
    <property type="term" value="C:Golgi apparatus"/>
    <property type="evidence" value="ECO:0000318"/>
    <property type="project" value="GO_Central"/>
</dbReference>
<dbReference type="AlphaFoldDB" id="A2DIS9"/>
<reference evidence="2" key="1">
    <citation type="submission" date="2006-10" db="EMBL/GenBank/DDBJ databases">
        <authorList>
            <person name="Amadeo P."/>
            <person name="Zhao Q."/>
            <person name="Wortman J."/>
            <person name="Fraser-Liggett C."/>
            <person name="Carlton J."/>
        </authorList>
    </citation>
    <scope>NUCLEOTIDE SEQUENCE</scope>
    <source>
        <strain evidence="2">G3</strain>
    </source>
</reference>
<evidence type="ECO:0000313" key="3">
    <source>
        <dbReference type="Proteomes" id="UP000001542"/>
    </source>
</evidence>
<dbReference type="InParanoid" id="A2DIS9"/>
<dbReference type="EMBL" id="DS113205">
    <property type="protein sequence ID" value="EAY19692.1"/>
    <property type="molecule type" value="Genomic_DNA"/>
</dbReference>
<dbReference type="KEGG" id="tva:5465221"/>
<feature type="transmembrane region" description="Helical" evidence="1">
    <location>
        <begin position="266"/>
        <end position="288"/>
    </location>
</feature>
<feature type="transmembrane region" description="Helical" evidence="1">
    <location>
        <begin position="309"/>
        <end position="336"/>
    </location>
</feature>
<name>A2DIS9_TRIV3</name>
<keyword evidence="1" id="KW-0812">Transmembrane</keyword>
<evidence type="ECO:0000313" key="2">
    <source>
        <dbReference type="EMBL" id="EAY19692.1"/>
    </source>
</evidence>
<organism evidence="2 3">
    <name type="scientific">Trichomonas vaginalis (strain ATCC PRA-98 / G3)</name>
    <dbReference type="NCBI Taxonomy" id="412133"/>
    <lineage>
        <taxon>Eukaryota</taxon>
        <taxon>Metamonada</taxon>
        <taxon>Parabasalia</taxon>
        <taxon>Trichomonadida</taxon>
        <taxon>Trichomonadidae</taxon>
        <taxon>Trichomonas</taxon>
    </lineage>
</organism>
<feature type="transmembrane region" description="Helical" evidence="1">
    <location>
        <begin position="170"/>
        <end position="191"/>
    </location>
</feature>
<sequence>MFLFVFFTASYVKNGNIEQGKLVTFAPDYGYMKGGRINVVIVGRNVTGTTFALLSQLQYHQNYSKLKEKDKFCGNISKIKDTQVYRCTSGFAACKWNATIQRKDIYYPVIYNCEDRRLDYQITYLNYQTYLDIRERFTPMIAMGISILYTILTMFWIYNIHSYQQFNIQLVNGFAFTCAFKAISVGILAYYWAEKSEKESIPFKFEVTVELFQIVSNGLIFMINVFATDGMSIIRGCQNFKDFLNKFILCNLFFLYRRLIHYTDSILLVVVYTFLCIIFYASYVNLVGRGTYVIQQIGDQFENDRQISLKYALAIKFNVIITQLLLFFVICISYAMLIEIRYTLLFLCEESLVIFVVYIDYAYFKIRKDFVPPEIQIEEAHEVIDPSGISYVEEPLANELAFVSNHESHQTA</sequence>
<feature type="transmembrane region" description="Helical" evidence="1">
    <location>
        <begin position="137"/>
        <end position="158"/>
    </location>
</feature>
<accession>A2DIS9</accession>
<keyword evidence="1" id="KW-1133">Transmembrane helix</keyword>
<feature type="transmembrane region" description="Helical" evidence="1">
    <location>
        <begin position="243"/>
        <end position="260"/>
    </location>
</feature>
<dbReference type="Proteomes" id="UP000001542">
    <property type="component" value="Unassembled WGS sequence"/>
</dbReference>
<reference evidence="2" key="2">
    <citation type="journal article" date="2007" name="Science">
        <title>Draft genome sequence of the sexually transmitted pathogen Trichomonas vaginalis.</title>
        <authorList>
            <person name="Carlton J.M."/>
            <person name="Hirt R.P."/>
            <person name="Silva J.C."/>
            <person name="Delcher A.L."/>
            <person name="Schatz M."/>
            <person name="Zhao Q."/>
            <person name="Wortman J.R."/>
            <person name="Bidwell S.L."/>
            <person name="Alsmark U.C.M."/>
            <person name="Besteiro S."/>
            <person name="Sicheritz-Ponten T."/>
            <person name="Noel C.J."/>
            <person name="Dacks J.B."/>
            <person name="Foster P.G."/>
            <person name="Simillion C."/>
            <person name="Van de Peer Y."/>
            <person name="Miranda-Saavedra D."/>
            <person name="Barton G.J."/>
            <person name="Westrop G.D."/>
            <person name="Mueller S."/>
            <person name="Dessi D."/>
            <person name="Fiori P.L."/>
            <person name="Ren Q."/>
            <person name="Paulsen I."/>
            <person name="Zhang H."/>
            <person name="Bastida-Corcuera F.D."/>
            <person name="Simoes-Barbosa A."/>
            <person name="Brown M.T."/>
            <person name="Hayes R.D."/>
            <person name="Mukherjee M."/>
            <person name="Okumura C.Y."/>
            <person name="Schneider R."/>
            <person name="Smith A.J."/>
            <person name="Vanacova S."/>
            <person name="Villalvazo M."/>
            <person name="Haas B.J."/>
            <person name="Pertea M."/>
            <person name="Feldblyum T.V."/>
            <person name="Utterback T.R."/>
            <person name="Shu C.L."/>
            <person name="Osoegawa K."/>
            <person name="de Jong P.J."/>
            <person name="Hrdy I."/>
            <person name="Horvathova L."/>
            <person name="Zubacova Z."/>
            <person name="Dolezal P."/>
            <person name="Malik S.B."/>
            <person name="Logsdon J.M. Jr."/>
            <person name="Henze K."/>
            <person name="Gupta A."/>
            <person name="Wang C.C."/>
            <person name="Dunne R.L."/>
            <person name="Upcroft J.A."/>
            <person name="Upcroft P."/>
            <person name="White O."/>
            <person name="Salzberg S.L."/>
            <person name="Tang P."/>
            <person name="Chiu C.-H."/>
            <person name="Lee Y.-S."/>
            <person name="Embley T.M."/>
            <person name="Coombs G.H."/>
            <person name="Mottram J.C."/>
            <person name="Tachezy J."/>
            <person name="Fraser-Liggett C.M."/>
            <person name="Johnson P.J."/>
        </authorList>
    </citation>
    <scope>NUCLEOTIDE SEQUENCE [LARGE SCALE GENOMIC DNA]</scope>
    <source>
        <strain evidence="2">G3</strain>
    </source>
</reference>
<feature type="transmembrane region" description="Helical" evidence="1">
    <location>
        <begin position="211"/>
        <end position="231"/>
    </location>
</feature>
<proteinExistence type="predicted"/>
<dbReference type="GO" id="GO:0016020">
    <property type="term" value="C:membrane"/>
    <property type="evidence" value="ECO:0000318"/>
    <property type="project" value="GO_Central"/>
</dbReference>
<keyword evidence="1" id="KW-0472">Membrane</keyword>
<dbReference type="RefSeq" id="XP_001580678.1">
    <property type="nucleotide sequence ID" value="XM_001580628.1"/>
</dbReference>
<evidence type="ECO:0000256" key="1">
    <source>
        <dbReference type="SAM" id="Phobius"/>
    </source>
</evidence>
<feature type="transmembrane region" description="Helical" evidence="1">
    <location>
        <begin position="342"/>
        <end position="364"/>
    </location>
</feature>
<gene>
    <name evidence="2" type="ORF">TVAG_432880</name>
</gene>
<protein>
    <recommendedName>
        <fullName evidence="4">Intimal thickness related receptor IRP domain-containing protein</fullName>
    </recommendedName>
</protein>
<dbReference type="VEuPathDB" id="TrichDB:TVAGG3_0562300"/>
<dbReference type="OrthoDB" id="10684857at2759"/>
<dbReference type="VEuPathDB" id="TrichDB:TVAG_432880"/>